<dbReference type="Proteomes" id="UP000187012">
    <property type="component" value="Unassembled WGS sequence"/>
</dbReference>
<dbReference type="AlphaFoldDB" id="A0A1N7SP37"/>
<sequence length="61" mass="7106">MSDDWPTAWVRSTRAARLLIPRRWARLAIRTAPDARPSAPKRPIQCPIRDKTCPYNSRKPH</sequence>
<proteinExistence type="predicted"/>
<organism evidence="2 3">
    <name type="scientific">Paraburkholderia ribeironis</name>
    <dbReference type="NCBI Taxonomy" id="1247936"/>
    <lineage>
        <taxon>Bacteria</taxon>
        <taxon>Pseudomonadati</taxon>
        <taxon>Pseudomonadota</taxon>
        <taxon>Betaproteobacteria</taxon>
        <taxon>Burkholderiales</taxon>
        <taxon>Burkholderiaceae</taxon>
        <taxon>Paraburkholderia</taxon>
    </lineage>
</organism>
<evidence type="ECO:0000313" key="3">
    <source>
        <dbReference type="Proteomes" id="UP000187012"/>
    </source>
</evidence>
<feature type="region of interest" description="Disordered" evidence="1">
    <location>
        <begin position="34"/>
        <end position="61"/>
    </location>
</feature>
<evidence type="ECO:0000313" key="2">
    <source>
        <dbReference type="EMBL" id="SIT48702.1"/>
    </source>
</evidence>
<dbReference type="EMBL" id="CYGX02000108">
    <property type="protein sequence ID" value="SIT48702.1"/>
    <property type="molecule type" value="Genomic_DNA"/>
</dbReference>
<reference evidence="2 3" key="1">
    <citation type="submission" date="2016-12" db="EMBL/GenBank/DDBJ databases">
        <authorList>
            <person name="Song W.-J."/>
            <person name="Kurnit D.M."/>
        </authorList>
    </citation>
    <scope>NUCLEOTIDE SEQUENCE [LARGE SCALE GENOMIC DNA]</scope>
    <source>
        <strain evidence="2 3">STM7296</strain>
    </source>
</reference>
<dbReference type="STRING" id="1247936.BN2475_1080022"/>
<evidence type="ECO:0000256" key="1">
    <source>
        <dbReference type="SAM" id="MobiDB-lite"/>
    </source>
</evidence>
<gene>
    <name evidence="2" type="ORF">BN2475_1080022</name>
</gene>
<protein>
    <submittedName>
        <fullName evidence="2">Uncharacterized protein</fullName>
    </submittedName>
</protein>
<name>A0A1N7SP37_9BURK</name>
<keyword evidence="3" id="KW-1185">Reference proteome</keyword>
<accession>A0A1N7SP37</accession>